<accession>A0A512DBF8</accession>
<gene>
    <name evidence="4" type="ORF">CAE01nite_14520</name>
</gene>
<dbReference type="InterPro" id="IPR018193">
    <property type="entry name" value="Glyc_kinase_flavodox-like_fold"/>
</dbReference>
<dbReference type="Pfam" id="PF02595">
    <property type="entry name" value="Gly_kinase"/>
    <property type="match status" value="1"/>
</dbReference>
<proteinExistence type="inferred from homology"/>
<dbReference type="PANTHER" id="PTHR21599:SF0">
    <property type="entry name" value="GLYCERATE KINASE"/>
    <property type="match status" value="1"/>
</dbReference>
<evidence type="ECO:0000256" key="2">
    <source>
        <dbReference type="ARBA" id="ARBA00022679"/>
    </source>
</evidence>
<protein>
    <recommendedName>
        <fullName evidence="6">Glycerate kinase</fullName>
    </recommendedName>
</protein>
<keyword evidence="2" id="KW-0808">Transferase</keyword>
<sequence>MRERGEPWPAHAARSRVGGATLCQDPRVRVLVAPDVVGASLPAPVAAAAIRDGWTRTAPSDDVRVCPLSDGGSGFVAAVHASTGGELLSCTVRSPWGTGVPAAVLLTETGGRRTAYVEAAHATGPALVGRAGSPGTATSAGVGDLLAVARDAGATRVVVGVGPAVAYDAGAGMLAALGVGAGPDGVLGSGAGRLGDVVEGDLVGLRELRAVWAGVDLVAACASDLPLLGLHGASASAAAHGDVPADRAQAMERSVAHLAHLAGAALGADPVRRDLLAPRSATTGRTAALPGAGAGGGLGFGLALLGARLLPGAAVVADVVDLAARVADVDLAVTATGDLDPTVLHGSVVTTVADAAMHAAVPTVVIAGQVLVGRRELAAAGVTAAYPVREPGDDAAWSADPGGALARRAERVARTWSA</sequence>
<comment type="caution">
    <text evidence="4">The sequence shown here is derived from an EMBL/GenBank/DDBJ whole genome shotgun (WGS) entry which is preliminary data.</text>
</comment>
<dbReference type="GO" id="GO:0008887">
    <property type="term" value="F:glycerate kinase activity"/>
    <property type="evidence" value="ECO:0007669"/>
    <property type="project" value="InterPro"/>
</dbReference>
<keyword evidence="5" id="KW-1185">Reference proteome</keyword>
<dbReference type="Gene3D" id="3.40.50.10350">
    <property type="entry name" value="Glycerate kinase, domain 1"/>
    <property type="match status" value="1"/>
</dbReference>
<organism evidence="4 5">
    <name type="scientific">Cellulomonas aerilata</name>
    <dbReference type="NCBI Taxonomy" id="515326"/>
    <lineage>
        <taxon>Bacteria</taxon>
        <taxon>Bacillati</taxon>
        <taxon>Actinomycetota</taxon>
        <taxon>Actinomycetes</taxon>
        <taxon>Micrococcales</taxon>
        <taxon>Cellulomonadaceae</taxon>
        <taxon>Cellulomonas</taxon>
    </lineage>
</organism>
<evidence type="ECO:0000256" key="1">
    <source>
        <dbReference type="ARBA" id="ARBA00006284"/>
    </source>
</evidence>
<dbReference type="NCBIfam" id="TIGR00045">
    <property type="entry name" value="glycerate kinase"/>
    <property type="match status" value="1"/>
</dbReference>
<evidence type="ECO:0000256" key="3">
    <source>
        <dbReference type="ARBA" id="ARBA00022777"/>
    </source>
</evidence>
<keyword evidence="3" id="KW-0418">Kinase</keyword>
<evidence type="ECO:0000313" key="5">
    <source>
        <dbReference type="Proteomes" id="UP000321181"/>
    </source>
</evidence>
<dbReference type="InterPro" id="IPR018197">
    <property type="entry name" value="Glycerate_kinase_RE-like"/>
</dbReference>
<evidence type="ECO:0000313" key="4">
    <source>
        <dbReference type="EMBL" id="GEO33727.1"/>
    </source>
</evidence>
<dbReference type="SUPFAM" id="SSF110738">
    <property type="entry name" value="Glycerate kinase I"/>
    <property type="match status" value="1"/>
</dbReference>
<dbReference type="PANTHER" id="PTHR21599">
    <property type="entry name" value="GLYCERATE KINASE"/>
    <property type="match status" value="1"/>
</dbReference>
<name>A0A512DBF8_9CELL</name>
<dbReference type="EMBL" id="BJYY01000012">
    <property type="protein sequence ID" value="GEO33727.1"/>
    <property type="molecule type" value="Genomic_DNA"/>
</dbReference>
<dbReference type="GO" id="GO:0031388">
    <property type="term" value="P:organic acid phosphorylation"/>
    <property type="evidence" value="ECO:0007669"/>
    <property type="project" value="InterPro"/>
</dbReference>
<dbReference type="AlphaFoldDB" id="A0A512DBF8"/>
<evidence type="ECO:0008006" key="6">
    <source>
        <dbReference type="Google" id="ProtNLM"/>
    </source>
</evidence>
<dbReference type="InterPro" id="IPR036129">
    <property type="entry name" value="Glycerate_kinase_sf"/>
</dbReference>
<reference evidence="4 5" key="1">
    <citation type="submission" date="2019-07" db="EMBL/GenBank/DDBJ databases">
        <title>Whole genome shotgun sequence of Cellulomonas aerilata NBRC 106308.</title>
        <authorList>
            <person name="Hosoyama A."/>
            <person name="Uohara A."/>
            <person name="Ohji S."/>
            <person name="Ichikawa N."/>
        </authorList>
    </citation>
    <scope>NUCLEOTIDE SEQUENCE [LARGE SCALE GENOMIC DNA]</scope>
    <source>
        <strain evidence="4 5">NBRC 106308</strain>
    </source>
</reference>
<dbReference type="Gene3D" id="3.90.1510.10">
    <property type="entry name" value="Glycerate kinase, domain 2"/>
    <property type="match status" value="1"/>
</dbReference>
<dbReference type="Proteomes" id="UP000321181">
    <property type="component" value="Unassembled WGS sequence"/>
</dbReference>
<dbReference type="InterPro" id="IPR004381">
    <property type="entry name" value="Glycerate_kinase"/>
</dbReference>
<comment type="similarity">
    <text evidence="1">Belongs to the glycerate kinase type-1 family.</text>
</comment>